<proteinExistence type="predicted"/>
<sequence length="116" mass="13919">MIKLCEQRIDEQELVEPHIFSSVGGMWQRLVLPSKYKNGRNILLEENFYLLEEGVLKTDRIVLNFIRKYRTSKGKKIIELSLDLYYKNKITARLQLTMMTEVEWNEDLFKNYRQDG</sequence>
<keyword evidence="2" id="KW-1185">Reference proteome</keyword>
<evidence type="ECO:0000313" key="1">
    <source>
        <dbReference type="EMBL" id="KRL38527.1"/>
    </source>
</evidence>
<reference evidence="1 2" key="1">
    <citation type="journal article" date="2015" name="Genome Announc.">
        <title>Expanding the biotechnology potential of lactobacilli through comparative genomics of 213 strains and associated genera.</title>
        <authorList>
            <person name="Sun Z."/>
            <person name="Harris H.M."/>
            <person name="McCann A."/>
            <person name="Guo C."/>
            <person name="Argimon S."/>
            <person name="Zhang W."/>
            <person name="Yang X."/>
            <person name="Jeffery I.B."/>
            <person name="Cooney J.C."/>
            <person name="Kagawa T.F."/>
            <person name="Liu W."/>
            <person name="Song Y."/>
            <person name="Salvetti E."/>
            <person name="Wrobel A."/>
            <person name="Rasinkangas P."/>
            <person name="Parkhill J."/>
            <person name="Rea M.C."/>
            <person name="O'Sullivan O."/>
            <person name="Ritari J."/>
            <person name="Douillard F.P."/>
            <person name="Paul Ross R."/>
            <person name="Yang R."/>
            <person name="Briner A.E."/>
            <person name="Felis G.E."/>
            <person name="de Vos W.M."/>
            <person name="Barrangou R."/>
            <person name="Klaenhammer T.R."/>
            <person name="Caufield P.W."/>
            <person name="Cui Y."/>
            <person name="Zhang H."/>
            <person name="O'Toole P.W."/>
        </authorList>
    </citation>
    <scope>NUCLEOTIDE SEQUENCE [LARGE SCALE GENOMIC DNA]</scope>
    <source>
        <strain evidence="1 2">DSM 19971</strain>
    </source>
</reference>
<dbReference type="AlphaFoldDB" id="A0A0R1Q1F9"/>
<dbReference type="EMBL" id="AZEG01000004">
    <property type="protein sequence ID" value="KRL38527.1"/>
    <property type="molecule type" value="Genomic_DNA"/>
</dbReference>
<organism evidence="1 2">
    <name type="scientific">Liquorilactobacillus uvarum DSM 19971</name>
    <dbReference type="NCBI Taxonomy" id="1423812"/>
    <lineage>
        <taxon>Bacteria</taxon>
        <taxon>Bacillati</taxon>
        <taxon>Bacillota</taxon>
        <taxon>Bacilli</taxon>
        <taxon>Lactobacillales</taxon>
        <taxon>Lactobacillaceae</taxon>
        <taxon>Liquorilactobacillus</taxon>
    </lineage>
</organism>
<dbReference type="OrthoDB" id="2296911at2"/>
<accession>A0A0R1Q1F9</accession>
<dbReference type="Proteomes" id="UP000051155">
    <property type="component" value="Unassembled WGS sequence"/>
</dbReference>
<dbReference type="STRING" id="1423812.FD20_GL001732"/>
<gene>
    <name evidence="1" type="ORF">FD20_GL001732</name>
</gene>
<evidence type="ECO:0000313" key="2">
    <source>
        <dbReference type="Proteomes" id="UP000051155"/>
    </source>
</evidence>
<dbReference type="RefSeq" id="WP_157060834.1">
    <property type="nucleotide sequence ID" value="NZ_AZEG01000004.1"/>
</dbReference>
<name>A0A0R1Q1F9_9LACO</name>
<protein>
    <submittedName>
        <fullName evidence="1">Uncharacterized protein</fullName>
    </submittedName>
</protein>
<comment type="caution">
    <text evidence="1">The sequence shown here is derived from an EMBL/GenBank/DDBJ whole genome shotgun (WGS) entry which is preliminary data.</text>
</comment>